<evidence type="ECO:0000313" key="8">
    <source>
        <dbReference type="EMBL" id="KAK5950128.1"/>
    </source>
</evidence>
<evidence type="ECO:0000256" key="1">
    <source>
        <dbReference type="ARBA" id="ARBA00004123"/>
    </source>
</evidence>
<reference evidence="8 9" key="1">
    <citation type="submission" date="2022-12" db="EMBL/GenBank/DDBJ databases">
        <title>Genomic features and morphological characterization of a novel Knufia sp. strain isolated from spacecraft assembly facility.</title>
        <authorList>
            <person name="Teixeira M."/>
            <person name="Chander A.M."/>
            <person name="Stajich J.E."/>
            <person name="Venkateswaran K."/>
        </authorList>
    </citation>
    <scope>NUCLEOTIDE SEQUENCE [LARGE SCALE GENOMIC DNA]</scope>
    <source>
        <strain evidence="8 9">FJI-L2-BK-P2</strain>
    </source>
</reference>
<evidence type="ECO:0000256" key="3">
    <source>
        <dbReference type="ARBA" id="ARBA00007118"/>
    </source>
</evidence>
<name>A0AAN8EQR4_9EURO</name>
<keyword evidence="4" id="KW-0963">Cytoplasm</keyword>
<keyword evidence="6" id="KW-0539">Nucleus</keyword>
<dbReference type="Proteomes" id="UP001316803">
    <property type="component" value="Unassembled WGS sequence"/>
</dbReference>
<accession>A0AAN8EQR4</accession>
<evidence type="ECO:0000256" key="4">
    <source>
        <dbReference type="ARBA" id="ARBA00022490"/>
    </source>
</evidence>
<evidence type="ECO:0000313" key="9">
    <source>
        <dbReference type="Proteomes" id="UP001316803"/>
    </source>
</evidence>
<dbReference type="EMBL" id="JAKLMC020000029">
    <property type="protein sequence ID" value="KAK5950128.1"/>
    <property type="molecule type" value="Genomic_DNA"/>
</dbReference>
<dbReference type="CDD" id="cd02140">
    <property type="entry name" value="Frm2-like"/>
    <property type="match status" value="1"/>
</dbReference>
<gene>
    <name evidence="8" type="ORF">OHC33_008843</name>
</gene>
<sequence length="201" mass="22848">MASQYLKSTASRRSIYALSKESTISNARLQEILTETIKHSPSSFNNQAGRAVLLLGDSHNKLWELAEETVKSKLPPQAYEGLKPKLYGYKNGYGTVMFFEDGQTLKPYKDSHPEMPFDQWSEHSVGMLQIHTWDALELEGLGANLQHYNYLPGFKDLVRQQWNLPESWDLKGQLVFGKPAGQPKEKAFDQVEGKRLLVFGE</sequence>
<dbReference type="GO" id="GO:0034599">
    <property type="term" value="P:cellular response to oxidative stress"/>
    <property type="evidence" value="ECO:0007669"/>
    <property type="project" value="InterPro"/>
</dbReference>
<comment type="caution">
    <text evidence="8">The sequence shown here is derived from an EMBL/GenBank/DDBJ whole genome shotgun (WGS) entry which is preliminary data.</text>
</comment>
<evidence type="ECO:0000256" key="5">
    <source>
        <dbReference type="ARBA" id="ARBA00023002"/>
    </source>
</evidence>
<dbReference type="InterPro" id="IPR029479">
    <property type="entry name" value="Nitroreductase"/>
</dbReference>
<dbReference type="Gene3D" id="3.40.109.10">
    <property type="entry name" value="NADH Oxidase"/>
    <property type="match status" value="1"/>
</dbReference>
<dbReference type="FunFam" id="3.40.109.10:FF:000001">
    <property type="entry name" value="Nitroreductase family"/>
    <property type="match status" value="1"/>
</dbReference>
<evidence type="ECO:0000259" key="7">
    <source>
        <dbReference type="Pfam" id="PF00881"/>
    </source>
</evidence>
<dbReference type="InterPro" id="IPR000415">
    <property type="entry name" value="Nitroreductase-like"/>
</dbReference>
<keyword evidence="9" id="KW-1185">Reference proteome</keyword>
<evidence type="ECO:0000256" key="2">
    <source>
        <dbReference type="ARBA" id="ARBA00004496"/>
    </source>
</evidence>
<dbReference type="Pfam" id="PF00881">
    <property type="entry name" value="Nitroreductase"/>
    <property type="match status" value="1"/>
</dbReference>
<dbReference type="GO" id="GO:0005634">
    <property type="term" value="C:nucleus"/>
    <property type="evidence" value="ECO:0007669"/>
    <property type="project" value="UniProtKB-SubCell"/>
</dbReference>
<protein>
    <recommendedName>
        <fullName evidence="7">Nitroreductase domain-containing protein</fullName>
    </recommendedName>
</protein>
<comment type="similarity">
    <text evidence="3">Belongs to the nitroreductase family.</text>
</comment>
<keyword evidence="5" id="KW-0560">Oxidoreductase</keyword>
<dbReference type="GO" id="GO:0005737">
    <property type="term" value="C:cytoplasm"/>
    <property type="evidence" value="ECO:0007669"/>
    <property type="project" value="UniProtKB-SubCell"/>
</dbReference>
<comment type="subcellular location">
    <subcellularLocation>
        <location evidence="2">Cytoplasm</location>
    </subcellularLocation>
    <subcellularLocation>
        <location evidence="1">Nucleus</location>
    </subcellularLocation>
</comment>
<dbReference type="GO" id="GO:0016491">
    <property type="term" value="F:oxidoreductase activity"/>
    <property type="evidence" value="ECO:0007669"/>
    <property type="project" value="UniProtKB-KW"/>
</dbReference>
<proteinExistence type="inferred from homology"/>
<evidence type="ECO:0000256" key="6">
    <source>
        <dbReference type="ARBA" id="ARBA00023242"/>
    </source>
</evidence>
<organism evidence="8 9">
    <name type="scientific">Knufia fluminis</name>
    <dbReference type="NCBI Taxonomy" id="191047"/>
    <lineage>
        <taxon>Eukaryota</taxon>
        <taxon>Fungi</taxon>
        <taxon>Dikarya</taxon>
        <taxon>Ascomycota</taxon>
        <taxon>Pezizomycotina</taxon>
        <taxon>Eurotiomycetes</taxon>
        <taxon>Chaetothyriomycetidae</taxon>
        <taxon>Chaetothyriales</taxon>
        <taxon>Trichomeriaceae</taxon>
        <taxon>Knufia</taxon>
    </lineage>
</organism>
<dbReference type="InterPro" id="IPR033877">
    <property type="entry name" value="Frm2/Hbn1"/>
</dbReference>
<dbReference type="AlphaFoldDB" id="A0AAN8EQR4"/>
<dbReference type="PANTHER" id="PTHR43035:SF4">
    <property type="entry name" value="NITROREDUCTASE FAMILY PROTEIN (AFU_ORTHOLOGUE AFUA_3G03530)"/>
    <property type="match status" value="1"/>
</dbReference>
<dbReference type="SUPFAM" id="SSF55469">
    <property type="entry name" value="FMN-dependent nitroreductase-like"/>
    <property type="match status" value="1"/>
</dbReference>
<dbReference type="PANTHER" id="PTHR43035">
    <property type="entry name" value="FATTY ACID REPRESSION MUTANT PROTEIN 2-RELATED"/>
    <property type="match status" value="1"/>
</dbReference>
<feature type="domain" description="Nitroreductase" evidence="7">
    <location>
        <begin position="10"/>
        <end position="178"/>
    </location>
</feature>